<organism evidence="4 5">
    <name type="scientific">Candidatus Fonsibacter lacus</name>
    <dbReference type="NCBI Taxonomy" id="2576439"/>
    <lineage>
        <taxon>Bacteria</taxon>
        <taxon>Pseudomonadati</taxon>
        <taxon>Pseudomonadota</taxon>
        <taxon>Alphaproteobacteria</taxon>
        <taxon>Candidatus Pelagibacterales</taxon>
        <taxon>Candidatus Pelagibacterales incertae sedis</taxon>
        <taxon>Candidatus Fonsibacter</taxon>
    </lineage>
</organism>
<sequence>MPKILIKLKKIKTQAKIKKPNFYEVILLNDDFTTMEFVVKVLQLFFNMTKVSANKIMLKIHNEGSAVCGIYPYEVAETKVMQVINFAKQNQYPLKCIMKKSI</sequence>
<accession>A0A845S6J7</accession>
<dbReference type="InterPro" id="IPR014719">
    <property type="entry name" value="Ribosomal_bL12_C/ClpS-like"/>
</dbReference>
<dbReference type="NCBIfam" id="NF000672">
    <property type="entry name" value="PRK00033.1-5"/>
    <property type="match status" value="1"/>
</dbReference>
<dbReference type="GO" id="GO:0030163">
    <property type="term" value="P:protein catabolic process"/>
    <property type="evidence" value="ECO:0007669"/>
    <property type="project" value="InterPro"/>
</dbReference>
<dbReference type="AlphaFoldDB" id="A0A845S6J7"/>
<keyword evidence="4" id="KW-0378">Hydrolase</keyword>
<evidence type="ECO:0000256" key="1">
    <source>
        <dbReference type="HAMAP-Rule" id="MF_00302"/>
    </source>
</evidence>
<gene>
    <name evidence="1 4" type="primary">clpS</name>
    <name evidence="4" type="ORF">EBV78_00450</name>
    <name evidence="3" type="ORF">EBX74_03840</name>
</gene>
<dbReference type="EMBL" id="RGOB01000128">
    <property type="protein sequence ID" value="NCU53411.1"/>
    <property type="molecule type" value="Genomic_DNA"/>
</dbReference>
<dbReference type="GO" id="GO:0008233">
    <property type="term" value="F:peptidase activity"/>
    <property type="evidence" value="ECO:0007669"/>
    <property type="project" value="UniProtKB-KW"/>
</dbReference>
<dbReference type="PANTHER" id="PTHR33473:SF19">
    <property type="entry name" value="ATP-DEPENDENT CLP PROTEASE ADAPTER PROTEIN CLPS"/>
    <property type="match status" value="1"/>
</dbReference>
<dbReference type="Pfam" id="PF02617">
    <property type="entry name" value="ClpS"/>
    <property type="match status" value="1"/>
</dbReference>
<dbReference type="SUPFAM" id="SSF54736">
    <property type="entry name" value="ClpS-like"/>
    <property type="match status" value="1"/>
</dbReference>
<evidence type="ECO:0000313" key="3">
    <source>
        <dbReference type="EMBL" id="NCU53411.1"/>
    </source>
</evidence>
<protein>
    <recommendedName>
        <fullName evidence="1">ATP-dependent Clp protease adapter protein ClpS</fullName>
    </recommendedName>
</protein>
<keyword evidence="4" id="KW-0645">Protease</keyword>
<dbReference type="Proteomes" id="UP000747791">
    <property type="component" value="Unassembled WGS sequence"/>
</dbReference>
<proteinExistence type="inferred from homology"/>
<feature type="domain" description="Adaptor protein ClpS core" evidence="2">
    <location>
        <begin position="18"/>
        <end position="96"/>
    </location>
</feature>
<dbReference type="PANTHER" id="PTHR33473">
    <property type="entry name" value="ATP-DEPENDENT CLP PROTEASE ADAPTER PROTEIN CLPS1, CHLOROPLASTIC"/>
    <property type="match status" value="1"/>
</dbReference>
<dbReference type="Gene3D" id="3.30.1390.10">
    <property type="match status" value="1"/>
</dbReference>
<evidence type="ECO:0000313" key="4">
    <source>
        <dbReference type="EMBL" id="NCU62559.1"/>
    </source>
</evidence>
<evidence type="ECO:0000313" key="5">
    <source>
        <dbReference type="Proteomes" id="UP000572953"/>
    </source>
</evidence>
<reference evidence="4 5" key="1">
    <citation type="submission" date="2018-10" db="EMBL/GenBank/DDBJ databases">
        <title>Iterative Subtractive Binning of Freshwater Chronoseries Metagenomes Recovers Nearly Complete Genomes from over Four Hundred Novel Species.</title>
        <authorList>
            <person name="Rodriguez-R L.M."/>
            <person name="Tsementzi D."/>
            <person name="Luo C."/>
            <person name="Konstantinidis K.T."/>
        </authorList>
    </citation>
    <scope>NUCLEOTIDE SEQUENCE [LARGE SCALE GENOMIC DNA]</scope>
    <source>
        <strain evidence="4">WB7_2B_003</strain>
        <strain evidence="3">WB8_2A_004</strain>
    </source>
</reference>
<name>A0A845S6J7_9PROT</name>
<comment type="subunit">
    <text evidence="1">Binds to the N-terminal domain of the chaperone ClpA.</text>
</comment>
<comment type="caution">
    <text evidence="4">The sequence shown here is derived from an EMBL/GenBank/DDBJ whole genome shotgun (WGS) entry which is preliminary data.</text>
</comment>
<dbReference type="InterPro" id="IPR003769">
    <property type="entry name" value="ClpS_core"/>
</dbReference>
<dbReference type="GO" id="GO:0006508">
    <property type="term" value="P:proteolysis"/>
    <property type="evidence" value="ECO:0007669"/>
    <property type="project" value="UniProtKB-UniRule"/>
</dbReference>
<comment type="similarity">
    <text evidence="1">Belongs to the ClpS family.</text>
</comment>
<dbReference type="EMBL" id="RGGN01000005">
    <property type="protein sequence ID" value="NCU62559.1"/>
    <property type="molecule type" value="Genomic_DNA"/>
</dbReference>
<dbReference type="InterPro" id="IPR022935">
    <property type="entry name" value="ClpS"/>
</dbReference>
<dbReference type="FunFam" id="3.30.1390.10:FF:000002">
    <property type="entry name" value="ATP-dependent Clp protease adapter protein ClpS"/>
    <property type="match status" value="1"/>
</dbReference>
<dbReference type="HAMAP" id="MF_00302">
    <property type="entry name" value="ClpS"/>
    <property type="match status" value="1"/>
</dbReference>
<evidence type="ECO:0000259" key="2">
    <source>
        <dbReference type="Pfam" id="PF02617"/>
    </source>
</evidence>
<dbReference type="Proteomes" id="UP000572953">
    <property type="component" value="Unassembled WGS sequence"/>
</dbReference>
<comment type="function">
    <text evidence="1">Involved in the modulation of the specificity of the ClpAP-mediated ATP-dependent protein degradation.</text>
</comment>